<evidence type="ECO:0000256" key="3">
    <source>
        <dbReference type="ARBA" id="ARBA00022840"/>
    </source>
</evidence>
<dbReference type="PANTHER" id="PTHR11361">
    <property type="entry name" value="DNA MISMATCH REPAIR PROTEIN MUTS FAMILY MEMBER"/>
    <property type="match status" value="1"/>
</dbReference>
<feature type="domain" description="DNA mismatch repair proteins mutS family" evidence="5">
    <location>
        <begin position="126"/>
        <end position="142"/>
    </location>
</feature>
<dbReference type="GO" id="GO:0140664">
    <property type="term" value="F:ATP-dependent DNA damage sensor activity"/>
    <property type="evidence" value="ECO:0007669"/>
    <property type="project" value="InterPro"/>
</dbReference>
<comment type="similarity">
    <text evidence="1">Belongs to the DNA mismatch repair MutS family.</text>
</comment>
<proteinExistence type="inferred from homology"/>
<evidence type="ECO:0000256" key="2">
    <source>
        <dbReference type="ARBA" id="ARBA00022741"/>
    </source>
</evidence>
<organism evidence="6">
    <name type="scientific">Gongylonema pulchrum</name>
    <dbReference type="NCBI Taxonomy" id="637853"/>
    <lineage>
        <taxon>Eukaryota</taxon>
        <taxon>Metazoa</taxon>
        <taxon>Ecdysozoa</taxon>
        <taxon>Nematoda</taxon>
        <taxon>Chromadorea</taxon>
        <taxon>Rhabditida</taxon>
        <taxon>Spirurina</taxon>
        <taxon>Spiruromorpha</taxon>
        <taxon>Spiruroidea</taxon>
        <taxon>Gongylonematidae</taxon>
        <taxon>Gongylonema</taxon>
    </lineage>
</organism>
<dbReference type="InterPro" id="IPR027417">
    <property type="entry name" value="P-loop_NTPase"/>
</dbReference>
<keyword evidence="4" id="KW-0238">DNA-binding</keyword>
<dbReference type="SMART" id="SM00534">
    <property type="entry name" value="MUTSac"/>
    <property type="match status" value="1"/>
</dbReference>
<protein>
    <submittedName>
        <fullName evidence="6">DNA_MISMATCH_REPAIR_2 domain-containing protein</fullName>
    </submittedName>
</protein>
<name>A0A183DR36_9BILA</name>
<dbReference type="Gene3D" id="3.40.50.300">
    <property type="entry name" value="P-loop containing nucleotide triphosphate hydrolases"/>
    <property type="match status" value="1"/>
</dbReference>
<dbReference type="GO" id="GO:0005524">
    <property type="term" value="F:ATP binding"/>
    <property type="evidence" value="ECO:0007669"/>
    <property type="project" value="UniProtKB-KW"/>
</dbReference>
<dbReference type="InterPro" id="IPR000432">
    <property type="entry name" value="DNA_mismatch_repair_MutS_C"/>
</dbReference>
<keyword evidence="3" id="KW-0067">ATP-binding</keyword>
<sequence length="280" mass="30668">LQPVLEIKCGYHPSLAAIAASSTTFTYIPNSVEIGGNGPSTILLTGPNMGGKSTLMRQVGVLVGSFVPAEEMRLSPVDRIFTRMGAGDRIIAVFQRFFIGISLGQSTFYVELNETNAILRNATKHSLVIMDELGRGTSTYDGTAIAYAVLMDVATRLRCRAFFSTHYHSLCKAVETVSNIRAAHMACMVENENAEDPTMENVTFLYTLVDGVCPKSYGFFAAKISGLRKEVVRAAFAASRRLDSAKTAKERWEKLREAAQNEKYSVAQLREMINSVLVSS</sequence>
<dbReference type="PANTHER" id="PTHR11361:SF148">
    <property type="entry name" value="DNA MISMATCH REPAIR PROTEIN MSH6"/>
    <property type="match status" value="1"/>
</dbReference>
<dbReference type="Pfam" id="PF00488">
    <property type="entry name" value="MutS_V"/>
    <property type="match status" value="1"/>
</dbReference>
<evidence type="ECO:0000256" key="1">
    <source>
        <dbReference type="ARBA" id="ARBA00006271"/>
    </source>
</evidence>
<dbReference type="GO" id="GO:0030983">
    <property type="term" value="F:mismatched DNA binding"/>
    <property type="evidence" value="ECO:0007669"/>
    <property type="project" value="InterPro"/>
</dbReference>
<evidence type="ECO:0000313" key="6">
    <source>
        <dbReference type="WBParaSite" id="GPUH_0001119001-mRNA-1"/>
    </source>
</evidence>
<dbReference type="AlphaFoldDB" id="A0A183DR36"/>
<evidence type="ECO:0000256" key="4">
    <source>
        <dbReference type="ARBA" id="ARBA00023125"/>
    </source>
</evidence>
<evidence type="ECO:0000259" key="5">
    <source>
        <dbReference type="PROSITE" id="PS00486"/>
    </source>
</evidence>
<accession>A0A183DR36</accession>
<dbReference type="SUPFAM" id="SSF52540">
    <property type="entry name" value="P-loop containing nucleoside triphosphate hydrolases"/>
    <property type="match status" value="1"/>
</dbReference>
<dbReference type="InterPro" id="IPR045076">
    <property type="entry name" value="MutS"/>
</dbReference>
<dbReference type="PROSITE" id="PS00486">
    <property type="entry name" value="DNA_MISMATCH_REPAIR_2"/>
    <property type="match status" value="1"/>
</dbReference>
<dbReference type="GO" id="GO:0006298">
    <property type="term" value="P:mismatch repair"/>
    <property type="evidence" value="ECO:0007669"/>
    <property type="project" value="InterPro"/>
</dbReference>
<reference evidence="6" key="1">
    <citation type="submission" date="2016-06" db="UniProtKB">
        <authorList>
            <consortium name="WormBaseParasite"/>
        </authorList>
    </citation>
    <scope>IDENTIFICATION</scope>
</reference>
<keyword evidence="2" id="KW-0547">Nucleotide-binding</keyword>
<dbReference type="GO" id="GO:0032301">
    <property type="term" value="C:MutSalpha complex"/>
    <property type="evidence" value="ECO:0007669"/>
    <property type="project" value="TreeGrafter"/>
</dbReference>
<dbReference type="WBParaSite" id="GPUH_0001119001-mRNA-1">
    <property type="protein sequence ID" value="GPUH_0001119001-mRNA-1"/>
    <property type="gene ID" value="GPUH_0001119001"/>
</dbReference>